<dbReference type="EMBL" id="CP039352">
    <property type="protein sequence ID" value="QCE03673.1"/>
    <property type="molecule type" value="Genomic_DNA"/>
</dbReference>
<protein>
    <submittedName>
        <fullName evidence="1">Uncharacterized protein</fullName>
    </submittedName>
</protein>
<dbReference type="PANTHER" id="PTHR33018">
    <property type="entry name" value="OS10G0338966 PROTEIN-RELATED"/>
    <property type="match status" value="1"/>
</dbReference>
<sequence>MINLIVTIPLQISHFSLSRERRSKSFILIDDWDHVPKTVKNQIWQSVQVTYDVLNSNLLRTKWISFAGERWKGFKTDLTSRYICGPLSDRNPCEKYQFLDEGTWQAFKERRLNPVFQAKRK</sequence>
<dbReference type="Proteomes" id="UP000501690">
    <property type="component" value="Linkage Group LG8"/>
</dbReference>
<accession>A0A4D6MQH9</accession>
<dbReference type="PANTHER" id="PTHR33018:SF34">
    <property type="entry name" value="OS02G0472350 PROTEIN"/>
    <property type="match status" value="1"/>
</dbReference>
<reference evidence="1 2" key="1">
    <citation type="submission" date="2019-04" db="EMBL/GenBank/DDBJ databases">
        <title>An improved genome assembly and genetic linkage map for asparagus bean, Vigna unguiculata ssp. sesquipedialis.</title>
        <authorList>
            <person name="Xia Q."/>
            <person name="Zhang R."/>
            <person name="Dong Y."/>
        </authorList>
    </citation>
    <scope>NUCLEOTIDE SEQUENCE [LARGE SCALE GENOMIC DNA]</scope>
    <source>
        <tissue evidence="1">Leaf</tissue>
    </source>
</reference>
<keyword evidence="2" id="KW-1185">Reference proteome</keyword>
<evidence type="ECO:0000313" key="1">
    <source>
        <dbReference type="EMBL" id="QCE03673.1"/>
    </source>
</evidence>
<dbReference type="AlphaFoldDB" id="A0A4D6MQH9"/>
<organism evidence="1 2">
    <name type="scientific">Vigna unguiculata</name>
    <name type="common">Cowpea</name>
    <dbReference type="NCBI Taxonomy" id="3917"/>
    <lineage>
        <taxon>Eukaryota</taxon>
        <taxon>Viridiplantae</taxon>
        <taxon>Streptophyta</taxon>
        <taxon>Embryophyta</taxon>
        <taxon>Tracheophyta</taxon>
        <taxon>Spermatophyta</taxon>
        <taxon>Magnoliopsida</taxon>
        <taxon>eudicotyledons</taxon>
        <taxon>Gunneridae</taxon>
        <taxon>Pentapetalae</taxon>
        <taxon>rosids</taxon>
        <taxon>fabids</taxon>
        <taxon>Fabales</taxon>
        <taxon>Fabaceae</taxon>
        <taxon>Papilionoideae</taxon>
        <taxon>50 kb inversion clade</taxon>
        <taxon>NPAAA clade</taxon>
        <taxon>indigoferoid/millettioid clade</taxon>
        <taxon>Phaseoleae</taxon>
        <taxon>Vigna</taxon>
    </lineage>
</organism>
<gene>
    <name evidence="1" type="ORF">DEO72_LG8g1698</name>
</gene>
<proteinExistence type="predicted"/>
<evidence type="ECO:0000313" key="2">
    <source>
        <dbReference type="Proteomes" id="UP000501690"/>
    </source>
</evidence>
<name>A0A4D6MQH9_VIGUN</name>